<organism evidence="2 3">
    <name type="scientific">Mauremys mutica</name>
    <name type="common">yellowpond turtle</name>
    <dbReference type="NCBI Taxonomy" id="74926"/>
    <lineage>
        <taxon>Eukaryota</taxon>
        <taxon>Metazoa</taxon>
        <taxon>Chordata</taxon>
        <taxon>Craniata</taxon>
        <taxon>Vertebrata</taxon>
        <taxon>Euteleostomi</taxon>
        <taxon>Archelosauria</taxon>
        <taxon>Testudinata</taxon>
        <taxon>Testudines</taxon>
        <taxon>Cryptodira</taxon>
        <taxon>Durocryptodira</taxon>
        <taxon>Testudinoidea</taxon>
        <taxon>Geoemydidae</taxon>
        <taxon>Geoemydinae</taxon>
        <taxon>Mauremys</taxon>
    </lineage>
</organism>
<gene>
    <name evidence="2" type="ORF">KIL84_011345</name>
</gene>
<keyword evidence="1" id="KW-1133">Transmembrane helix</keyword>
<accession>A0A9D4B0Y7</accession>
<sequence>MQLDGLNILTKTYLLSLGRAVTWAASDCVIVLILLQFLTDPRRWDPKKIRGSEVRIISSWQVLTLVYNSIWYILGVRITTSRTAIYRSLLAGQQFEIRLHIFYESIFKLPNCANTS</sequence>
<keyword evidence="3" id="KW-1185">Reference proteome</keyword>
<name>A0A9D4B0Y7_9SAUR</name>
<feature type="transmembrane region" description="Helical" evidence="1">
    <location>
        <begin position="20"/>
        <end position="38"/>
    </location>
</feature>
<keyword evidence="1" id="KW-0812">Transmembrane</keyword>
<keyword evidence="1" id="KW-0472">Membrane</keyword>
<evidence type="ECO:0000256" key="1">
    <source>
        <dbReference type="SAM" id="Phobius"/>
    </source>
</evidence>
<dbReference type="AlphaFoldDB" id="A0A9D4B0Y7"/>
<dbReference type="Proteomes" id="UP000827986">
    <property type="component" value="Unassembled WGS sequence"/>
</dbReference>
<comment type="caution">
    <text evidence="2">The sequence shown here is derived from an EMBL/GenBank/DDBJ whole genome shotgun (WGS) entry which is preliminary data.</text>
</comment>
<evidence type="ECO:0000313" key="2">
    <source>
        <dbReference type="EMBL" id="KAH1177643.1"/>
    </source>
</evidence>
<protein>
    <submittedName>
        <fullName evidence="2">Uncharacterized protein</fullName>
    </submittedName>
</protein>
<dbReference type="EMBL" id="JAHDVG010000474">
    <property type="protein sequence ID" value="KAH1177643.1"/>
    <property type="molecule type" value="Genomic_DNA"/>
</dbReference>
<reference evidence="2" key="1">
    <citation type="submission" date="2021-09" db="EMBL/GenBank/DDBJ databases">
        <title>The genome of Mauremys mutica provides insights into the evolution of semi-aquatic lifestyle.</title>
        <authorList>
            <person name="Gong S."/>
            <person name="Gao Y."/>
        </authorList>
    </citation>
    <scope>NUCLEOTIDE SEQUENCE</scope>
    <source>
        <strain evidence="2">MM-2020</strain>
        <tissue evidence="2">Muscle</tissue>
    </source>
</reference>
<evidence type="ECO:0000313" key="3">
    <source>
        <dbReference type="Proteomes" id="UP000827986"/>
    </source>
</evidence>
<proteinExistence type="predicted"/>